<evidence type="ECO:0008006" key="3">
    <source>
        <dbReference type="Google" id="ProtNLM"/>
    </source>
</evidence>
<dbReference type="Gene3D" id="3.40.50.300">
    <property type="entry name" value="P-loop containing nucleotide triphosphate hydrolases"/>
    <property type="match status" value="1"/>
</dbReference>
<dbReference type="PANTHER" id="PTHR36978:SF4">
    <property type="entry name" value="P-LOOP CONTAINING NUCLEOSIDE TRIPHOSPHATE HYDROLASE PROTEIN"/>
    <property type="match status" value="1"/>
</dbReference>
<name>E4X6A7_OIKDI</name>
<sequence>MEIICAGYPKTCSKSCSSALRLLEYNVADLAENIHFLSEVWYDYIDGKCSIHKEYKKYGFQANQDVPSNVHWEALFHASPNSKVILTVRDNTEVWRKSFIGFLKQENLRWGNPGFWIFNRITSLGWTSPNMNRYFLTTHEIMKKKFFRNCDHDFYPAPWNVFTAHQLIKIMEPYWEASVDQYEAHIRRVKEVVPKDRLLIWNVKDGWEPVCKFLGKPVPNIPIPHDNKTGDTEFIKKYLVEGAAGKEAQAWSSWYMKKALCQVLFIGGLFIYEKKTDFKLSKTIFSFASSKF</sequence>
<dbReference type="SUPFAM" id="SSF52540">
    <property type="entry name" value="P-loop containing nucleoside triphosphate hydrolases"/>
    <property type="match status" value="1"/>
</dbReference>
<dbReference type="InterPro" id="IPR040632">
    <property type="entry name" value="Sulfotransfer_4"/>
</dbReference>
<dbReference type="OrthoDB" id="272681at2759"/>
<dbReference type="InterPro" id="IPR027417">
    <property type="entry name" value="P-loop_NTPase"/>
</dbReference>
<accession>E4X6A7</accession>
<evidence type="ECO:0000313" key="2">
    <source>
        <dbReference type="Proteomes" id="UP000001307"/>
    </source>
</evidence>
<reference evidence="1" key="1">
    <citation type="journal article" date="2010" name="Science">
        <title>Plasticity of animal genome architecture unmasked by rapid evolution of a pelagic tunicate.</title>
        <authorList>
            <person name="Denoeud F."/>
            <person name="Henriet S."/>
            <person name="Mungpakdee S."/>
            <person name="Aury J.M."/>
            <person name="Da Silva C."/>
            <person name="Brinkmann H."/>
            <person name="Mikhaleva J."/>
            <person name="Olsen L.C."/>
            <person name="Jubin C."/>
            <person name="Canestro C."/>
            <person name="Bouquet J.M."/>
            <person name="Danks G."/>
            <person name="Poulain J."/>
            <person name="Campsteijn C."/>
            <person name="Adamski M."/>
            <person name="Cross I."/>
            <person name="Yadetie F."/>
            <person name="Muffato M."/>
            <person name="Louis A."/>
            <person name="Butcher S."/>
            <person name="Tsagkogeorga G."/>
            <person name="Konrad A."/>
            <person name="Singh S."/>
            <person name="Jensen M.F."/>
            <person name="Cong E.H."/>
            <person name="Eikeseth-Otteraa H."/>
            <person name="Noel B."/>
            <person name="Anthouard V."/>
            <person name="Porcel B.M."/>
            <person name="Kachouri-Lafond R."/>
            <person name="Nishino A."/>
            <person name="Ugolini M."/>
            <person name="Chourrout P."/>
            <person name="Nishida H."/>
            <person name="Aasland R."/>
            <person name="Huzurbazar S."/>
            <person name="Westhof E."/>
            <person name="Delsuc F."/>
            <person name="Lehrach H."/>
            <person name="Reinhardt R."/>
            <person name="Weissenbach J."/>
            <person name="Roy S.W."/>
            <person name="Artiguenave F."/>
            <person name="Postlethwait J.H."/>
            <person name="Manak J.R."/>
            <person name="Thompson E.M."/>
            <person name="Jaillon O."/>
            <person name="Du Pasquier L."/>
            <person name="Boudinot P."/>
            <person name="Liberles D.A."/>
            <person name="Volff J.N."/>
            <person name="Philippe H."/>
            <person name="Lenhard B."/>
            <person name="Roest Crollius H."/>
            <person name="Wincker P."/>
            <person name="Chourrout D."/>
        </authorList>
    </citation>
    <scope>NUCLEOTIDE SEQUENCE [LARGE SCALE GENOMIC DNA]</scope>
</reference>
<dbReference type="PANTHER" id="PTHR36978">
    <property type="entry name" value="P-LOOP CONTAINING NUCLEOTIDE TRIPHOSPHATE HYDROLASE"/>
    <property type="match status" value="1"/>
</dbReference>
<organism evidence="1">
    <name type="scientific">Oikopleura dioica</name>
    <name type="common">Tunicate</name>
    <dbReference type="NCBI Taxonomy" id="34765"/>
    <lineage>
        <taxon>Eukaryota</taxon>
        <taxon>Metazoa</taxon>
        <taxon>Chordata</taxon>
        <taxon>Tunicata</taxon>
        <taxon>Appendicularia</taxon>
        <taxon>Copelata</taxon>
        <taxon>Oikopleuridae</taxon>
        <taxon>Oikopleura</taxon>
    </lineage>
</organism>
<dbReference type="InParanoid" id="E4X6A7"/>
<protein>
    <recommendedName>
        <fullName evidence="3">Sulfotransferase</fullName>
    </recommendedName>
</protein>
<dbReference type="Pfam" id="PF17784">
    <property type="entry name" value="Sulfotransfer_4"/>
    <property type="match status" value="1"/>
</dbReference>
<gene>
    <name evidence="1" type="ORF">GSOID_T00002487001</name>
</gene>
<keyword evidence="2" id="KW-1185">Reference proteome</keyword>
<proteinExistence type="predicted"/>
<dbReference type="Proteomes" id="UP000001307">
    <property type="component" value="Unassembled WGS sequence"/>
</dbReference>
<evidence type="ECO:0000313" key="1">
    <source>
        <dbReference type="EMBL" id="CBY07508.1"/>
    </source>
</evidence>
<dbReference type="AlphaFoldDB" id="E4X6A7"/>
<dbReference type="EMBL" id="FN653026">
    <property type="protein sequence ID" value="CBY07508.1"/>
    <property type="molecule type" value="Genomic_DNA"/>
</dbReference>